<gene>
    <name evidence="2" type="ORF">LSAT_V11C500280540</name>
</gene>
<dbReference type="EMBL" id="NBSK02000005">
    <property type="protein sequence ID" value="KAJ0204152.1"/>
    <property type="molecule type" value="Genomic_DNA"/>
</dbReference>
<reference evidence="2 3" key="1">
    <citation type="journal article" date="2017" name="Nat. Commun.">
        <title>Genome assembly with in vitro proximity ligation data and whole-genome triplication in lettuce.</title>
        <authorList>
            <person name="Reyes-Chin-Wo S."/>
            <person name="Wang Z."/>
            <person name="Yang X."/>
            <person name="Kozik A."/>
            <person name="Arikit S."/>
            <person name="Song C."/>
            <person name="Xia L."/>
            <person name="Froenicke L."/>
            <person name="Lavelle D.O."/>
            <person name="Truco M.J."/>
            <person name="Xia R."/>
            <person name="Zhu S."/>
            <person name="Xu C."/>
            <person name="Xu H."/>
            <person name="Xu X."/>
            <person name="Cox K."/>
            <person name="Korf I."/>
            <person name="Meyers B.C."/>
            <person name="Michelmore R.W."/>
        </authorList>
    </citation>
    <scope>NUCLEOTIDE SEQUENCE [LARGE SCALE GENOMIC DNA]</scope>
    <source>
        <strain evidence="3">cv. Salinas</strain>
        <tissue evidence="2">Seedlings</tissue>
    </source>
</reference>
<keyword evidence="3" id="KW-1185">Reference proteome</keyword>
<evidence type="ECO:0000313" key="3">
    <source>
        <dbReference type="Proteomes" id="UP000235145"/>
    </source>
</evidence>
<feature type="compositionally biased region" description="Basic and acidic residues" evidence="1">
    <location>
        <begin position="1"/>
        <end position="17"/>
    </location>
</feature>
<name>A0A9R1XDF5_LACSA</name>
<accession>A0A9R1XDF5</accession>
<evidence type="ECO:0000313" key="2">
    <source>
        <dbReference type="EMBL" id="KAJ0204152.1"/>
    </source>
</evidence>
<sequence>MSEKYQNRSVKNKDNRGKQVYGSSHGAESYAQKRHNEGFVKIFYEILVIVFVDFCKKKKPEGQTTLMDGKKVTLRKENDGVTHRRNAIG</sequence>
<comment type="caution">
    <text evidence="2">The sequence shown here is derived from an EMBL/GenBank/DDBJ whole genome shotgun (WGS) entry which is preliminary data.</text>
</comment>
<protein>
    <submittedName>
        <fullName evidence="2">Uncharacterized protein</fullName>
    </submittedName>
</protein>
<organism evidence="2 3">
    <name type="scientific">Lactuca sativa</name>
    <name type="common">Garden lettuce</name>
    <dbReference type="NCBI Taxonomy" id="4236"/>
    <lineage>
        <taxon>Eukaryota</taxon>
        <taxon>Viridiplantae</taxon>
        <taxon>Streptophyta</taxon>
        <taxon>Embryophyta</taxon>
        <taxon>Tracheophyta</taxon>
        <taxon>Spermatophyta</taxon>
        <taxon>Magnoliopsida</taxon>
        <taxon>eudicotyledons</taxon>
        <taxon>Gunneridae</taxon>
        <taxon>Pentapetalae</taxon>
        <taxon>asterids</taxon>
        <taxon>campanulids</taxon>
        <taxon>Asterales</taxon>
        <taxon>Asteraceae</taxon>
        <taxon>Cichorioideae</taxon>
        <taxon>Cichorieae</taxon>
        <taxon>Lactucinae</taxon>
        <taxon>Lactuca</taxon>
    </lineage>
</organism>
<dbReference type="Proteomes" id="UP000235145">
    <property type="component" value="Unassembled WGS sequence"/>
</dbReference>
<proteinExistence type="predicted"/>
<dbReference type="AlphaFoldDB" id="A0A9R1XDF5"/>
<evidence type="ECO:0000256" key="1">
    <source>
        <dbReference type="SAM" id="MobiDB-lite"/>
    </source>
</evidence>
<feature type="region of interest" description="Disordered" evidence="1">
    <location>
        <begin position="1"/>
        <end position="30"/>
    </location>
</feature>